<name>B2JKM6_PARP8</name>
<keyword evidence="5" id="KW-0460">Magnesium</keyword>
<feature type="domain" description="4'-phosphopantetheinyl transferase N-terminal" evidence="7">
    <location>
        <begin position="25"/>
        <end position="112"/>
    </location>
</feature>
<evidence type="ECO:0000259" key="7">
    <source>
        <dbReference type="Pfam" id="PF22624"/>
    </source>
</evidence>
<comment type="cofactor">
    <cofactor evidence="1">
        <name>Mg(2+)</name>
        <dbReference type="ChEBI" id="CHEBI:18420"/>
    </cofactor>
</comment>
<dbReference type="AlphaFoldDB" id="B2JKM6"/>
<dbReference type="GO" id="GO:0019878">
    <property type="term" value="P:lysine biosynthetic process via aminoadipic acid"/>
    <property type="evidence" value="ECO:0007669"/>
    <property type="project" value="TreeGrafter"/>
</dbReference>
<evidence type="ECO:0000259" key="6">
    <source>
        <dbReference type="Pfam" id="PF01648"/>
    </source>
</evidence>
<dbReference type="InterPro" id="IPR055066">
    <property type="entry name" value="AASDHPPT_N"/>
</dbReference>
<evidence type="ECO:0000313" key="9">
    <source>
        <dbReference type="Proteomes" id="UP000001192"/>
    </source>
</evidence>
<evidence type="ECO:0000256" key="3">
    <source>
        <dbReference type="ARBA" id="ARBA00022679"/>
    </source>
</evidence>
<evidence type="ECO:0000256" key="2">
    <source>
        <dbReference type="ARBA" id="ARBA00010990"/>
    </source>
</evidence>
<feature type="domain" description="4'-phosphopantetheinyl transferase" evidence="6">
    <location>
        <begin position="119"/>
        <end position="204"/>
    </location>
</feature>
<dbReference type="GO" id="GO:0008897">
    <property type="term" value="F:holo-[acyl-carrier-protein] synthase activity"/>
    <property type="evidence" value="ECO:0007669"/>
    <property type="project" value="InterPro"/>
</dbReference>
<evidence type="ECO:0000256" key="1">
    <source>
        <dbReference type="ARBA" id="ARBA00001946"/>
    </source>
</evidence>
<dbReference type="PANTHER" id="PTHR12215">
    <property type="entry name" value="PHOSPHOPANTETHEINE TRANSFERASE"/>
    <property type="match status" value="1"/>
</dbReference>
<dbReference type="STRING" id="391038.Bphy_1671"/>
<proteinExistence type="inferred from homology"/>
<gene>
    <name evidence="8" type="ordered locus">Bphy_1671</name>
</gene>
<dbReference type="InterPro" id="IPR004568">
    <property type="entry name" value="Ppantetheine-prot_Trfase_dom"/>
</dbReference>
<keyword evidence="3 8" id="KW-0808">Transferase</keyword>
<evidence type="ECO:0000256" key="4">
    <source>
        <dbReference type="ARBA" id="ARBA00022723"/>
    </source>
</evidence>
<keyword evidence="4" id="KW-0479">Metal-binding</keyword>
<dbReference type="PANTHER" id="PTHR12215:SF10">
    <property type="entry name" value="L-AMINOADIPATE-SEMIALDEHYDE DEHYDROGENASE-PHOSPHOPANTETHEINYL TRANSFERASE"/>
    <property type="match status" value="1"/>
</dbReference>
<dbReference type="eggNOG" id="COG2091">
    <property type="taxonomic scope" value="Bacteria"/>
</dbReference>
<dbReference type="Gene3D" id="3.90.470.20">
    <property type="entry name" value="4'-phosphopantetheinyl transferase domain"/>
    <property type="match status" value="2"/>
</dbReference>
<dbReference type="GO" id="GO:0005829">
    <property type="term" value="C:cytosol"/>
    <property type="evidence" value="ECO:0007669"/>
    <property type="project" value="TreeGrafter"/>
</dbReference>
<dbReference type="RefSeq" id="WP_012401063.1">
    <property type="nucleotide sequence ID" value="NC_010622.1"/>
</dbReference>
<dbReference type="KEGG" id="bph:Bphy_1671"/>
<accession>B2JKM6</accession>
<sequence>MSSSLLSPPFAQEVHVWQWDLEACDDDIACYWDTLCAQERERAGKFRFDLHRRRFVAGRGELRRVLGRYLGMSPSDVAIGYGPQGKPCCTSQPHDWMLCFNLSHSESTAALAISNGFEIGIDVERIRAIEEILPLEVFSRQERADYAAVPKAQQQTVFFESWARKEACLKALGTGFMLPPTHFEFDLSVPGDTAPRLVGGDAREAAHWRIRPLSSVAGCTGAVAARRTDWSIVEMR</sequence>
<dbReference type="InterPro" id="IPR050559">
    <property type="entry name" value="P-Pant_transferase_sf"/>
</dbReference>
<dbReference type="GO" id="GO:0006633">
    <property type="term" value="P:fatty acid biosynthetic process"/>
    <property type="evidence" value="ECO:0007669"/>
    <property type="project" value="InterPro"/>
</dbReference>
<organism evidence="8 9">
    <name type="scientific">Paraburkholderia phymatum (strain DSM 17167 / CIP 108236 / LMG 21445 / STM815)</name>
    <name type="common">Burkholderia phymatum</name>
    <dbReference type="NCBI Taxonomy" id="391038"/>
    <lineage>
        <taxon>Bacteria</taxon>
        <taxon>Pseudomonadati</taxon>
        <taxon>Pseudomonadota</taxon>
        <taxon>Betaproteobacteria</taxon>
        <taxon>Burkholderiales</taxon>
        <taxon>Burkholderiaceae</taxon>
        <taxon>Paraburkholderia</taxon>
    </lineage>
</organism>
<dbReference type="EMBL" id="CP001043">
    <property type="protein sequence ID" value="ACC70853.1"/>
    <property type="molecule type" value="Genomic_DNA"/>
</dbReference>
<dbReference type="Proteomes" id="UP000001192">
    <property type="component" value="Chromosome 1"/>
</dbReference>
<keyword evidence="9" id="KW-1185">Reference proteome</keyword>
<dbReference type="InterPro" id="IPR037143">
    <property type="entry name" value="4-PPantetheinyl_Trfase_dom_sf"/>
</dbReference>
<protein>
    <submittedName>
        <fullName evidence="8">4'-phosphopantetheinyl transferase</fullName>
    </submittedName>
</protein>
<evidence type="ECO:0000313" key="8">
    <source>
        <dbReference type="EMBL" id="ACC70853.1"/>
    </source>
</evidence>
<reference evidence="9" key="1">
    <citation type="journal article" date="2014" name="Stand. Genomic Sci.">
        <title>Complete genome sequence of Burkholderia phymatum STM815(T), a broad host range and efficient nitrogen-fixing symbiont of Mimosa species.</title>
        <authorList>
            <person name="Moulin L."/>
            <person name="Klonowska A."/>
            <person name="Caroline B."/>
            <person name="Booth K."/>
            <person name="Vriezen J.A."/>
            <person name="Melkonian R."/>
            <person name="James E.K."/>
            <person name="Young J.P."/>
            <person name="Bena G."/>
            <person name="Hauser L."/>
            <person name="Land M."/>
            <person name="Kyrpides N."/>
            <person name="Bruce D."/>
            <person name="Chain P."/>
            <person name="Copeland A."/>
            <person name="Pitluck S."/>
            <person name="Woyke T."/>
            <person name="Lizotte-Waniewski M."/>
            <person name="Bristow J."/>
            <person name="Riley M."/>
        </authorList>
    </citation>
    <scope>NUCLEOTIDE SEQUENCE [LARGE SCALE GENOMIC DNA]</scope>
    <source>
        <strain evidence="9">DSM 17167 / CIP 108236 / LMG 21445 / STM815</strain>
    </source>
</reference>
<dbReference type="SUPFAM" id="SSF56214">
    <property type="entry name" value="4'-phosphopantetheinyl transferase"/>
    <property type="match status" value="2"/>
</dbReference>
<dbReference type="GO" id="GO:0000287">
    <property type="term" value="F:magnesium ion binding"/>
    <property type="evidence" value="ECO:0007669"/>
    <property type="project" value="InterPro"/>
</dbReference>
<dbReference type="OrthoDB" id="9808281at2"/>
<comment type="similarity">
    <text evidence="2">Belongs to the P-Pant transferase superfamily. Gsp/Sfp/HetI/AcpT family.</text>
</comment>
<dbReference type="InterPro" id="IPR008278">
    <property type="entry name" value="4-PPantetheinyl_Trfase_dom"/>
</dbReference>
<evidence type="ECO:0000256" key="5">
    <source>
        <dbReference type="ARBA" id="ARBA00022842"/>
    </source>
</evidence>
<dbReference type="Pfam" id="PF22624">
    <property type="entry name" value="AASDHPPT_N"/>
    <property type="match status" value="1"/>
</dbReference>
<dbReference type="HOGENOM" id="CLU_057011_2_3_4"/>
<dbReference type="Pfam" id="PF01648">
    <property type="entry name" value="ACPS"/>
    <property type="match status" value="1"/>
</dbReference>
<dbReference type="NCBIfam" id="TIGR00556">
    <property type="entry name" value="pantethn_trn"/>
    <property type="match status" value="1"/>
</dbReference>